<feature type="non-terminal residue" evidence="2">
    <location>
        <position position="1"/>
    </location>
</feature>
<protein>
    <submittedName>
        <fullName evidence="2">Uncharacterized protein</fullName>
    </submittedName>
</protein>
<gene>
    <name evidence="2" type="ORF">AVDCRST_MAG08-3634</name>
</gene>
<sequence>TTTRTTTATSTGTPSVCRARATASPTTPRRPWACPTSTRCASRCRRGRPARPSASAT</sequence>
<feature type="non-terminal residue" evidence="2">
    <location>
        <position position="57"/>
    </location>
</feature>
<accession>A0A6J4JJ99</accession>
<evidence type="ECO:0000256" key="1">
    <source>
        <dbReference type="SAM" id="MobiDB-lite"/>
    </source>
</evidence>
<dbReference type="EMBL" id="CADCTG010000275">
    <property type="protein sequence ID" value="CAA9278997.1"/>
    <property type="molecule type" value="Genomic_DNA"/>
</dbReference>
<proteinExistence type="predicted"/>
<organism evidence="2">
    <name type="scientific">uncultured Acetobacteraceae bacterium</name>
    <dbReference type="NCBI Taxonomy" id="169975"/>
    <lineage>
        <taxon>Bacteria</taxon>
        <taxon>Pseudomonadati</taxon>
        <taxon>Pseudomonadota</taxon>
        <taxon>Alphaproteobacteria</taxon>
        <taxon>Acetobacterales</taxon>
        <taxon>Acetobacteraceae</taxon>
        <taxon>environmental samples</taxon>
    </lineage>
</organism>
<name>A0A6J4JJ99_9PROT</name>
<dbReference type="AlphaFoldDB" id="A0A6J4JJ99"/>
<feature type="region of interest" description="Disordered" evidence="1">
    <location>
        <begin position="1"/>
        <end position="57"/>
    </location>
</feature>
<evidence type="ECO:0000313" key="2">
    <source>
        <dbReference type="EMBL" id="CAA9278997.1"/>
    </source>
</evidence>
<reference evidence="2" key="1">
    <citation type="submission" date="2020-02" db="EMBL/GenBank/DDBJ databases">
        <authorList>
            <person name="Meier V. D."/>
        </authorList>
    </citation>
    <scope>NUCLEOTIDE SEQUENCE</scope>
    <source>
        <strain evidence="2">AVDCRST_MAG08</strain>
    </source>
</reference>
<feature type="compositionally biased region" description="Low complexity" evidence="1">
    <location>
        <begin position="1"/>
        <end position="13"/>
    </location>
</feature>